<accession>A0A8J2WBP9</accession>
<evidence type="ECO:0000256" key="7">
    <source>
        <dbReference type="SAM" id="SignalP"/>
    </source>
</evidence>
<comment type="subcellular location">
    <subcellularLocation>
        <location evidence="1">Cytoplasm</location>
        <location evidence="1">Cytosol</location>
    </subcellularLocation>
</comment>
<dbReference type="AlphaFoldDB" id="A0A8J2WBP9"/>
<name>A0A8J2WBP9_9NEOP</name>
<keyword evidence="7" id="KW-0732">Signal</keyword>
<dbReference type="PANTHER" id="PTHR23200">
    <property type="entry name" value="METALLO-BETA-LACTAMASE DOMAIN-CONTAINING PROTEIN 1"/>
    <property type="match status" value="1"/>
</dbReference>
<organism evidence="9 10">
    <name type="scientific">Danaus chrysippus</name>
    <name type="common">African queen</name>
    <dbReference type="NCBI Taxonomy" id="151541"/>
    <lineage>
        <taxon>Eukaryota</taxon>
        <taxon>Metazoa</taxon>
        <taxon>Ecdysozoa</taxon>
        <taxon>Arthropoda</taxon>
        <taxon>Hexapoda</taxon>
        <taxon>Insecta</taxon>
        <taxon>Pterygota</taxon>
        <taxon>Neoptera</taxon>
        <taxon>Endopterygota</taxon>
        <taxon>Lepidoptera</taxon>
        <taxon>Glossata</taxon>
        <taxon>Ditrysia</taxon>
        <taxon>Papilionoidea</taxon>
        <taxon>Nymphalidae</taxon>
        <taxon>Danainae</taxon>
        <taxon>Danaini</taxon>
        <taxon>Danaina</taxon>
        <taxon>Danaus</taxon>
        <taxon>Anosia</taxon>
    </lineage>
</organism>
<dbReference type="GO" id="GO:0005829">
    <property type="term" value="C:cytosol"/>
    <property type="evidence" value="ECO:0007669"/>
    <property type="project" value="UniProtKB-SubCell"/>
</dbReference>
<feature type="domain" description="Metallo-beta-lactamase" evidence="8">
    <location>
        <begin position="1"/>
        <end position="146"/>
    </location>
</feature>
<dbReference type="Gene3D" id="3.60.15.10">
    <property type="entry name" value="Ribonuclease Z/Hydroxyacylglutathione hydrolase-like"/>
    <property type="match status" value="1"/>
</dbReference>
<evidence type="ECO:0000313" key="9">
    <source>
        <dbReference type="EMBL" id="CAG9581252.1"/>
    </source>
</evidence>
<dbReference type="SMART" id="SM00849">
    <property type="entry name" value="Lactamase_B"/>
    <property type="match status" value="1"/>
</dbReference>
<sequence>MSLLLILPALTKQGLTADNINYVISTHGHSDHIGNNNLFLKAKHIVGFSISFQDNYYIHPFDEGKEFIINEHVKVLPTPGHTLSDVTVLATNSEKEVVAVTGDLFEKFEDIADPSLWIEAGIEDQVKQRKNRSQISELADWIIPGHGPKFKVTDDIRKTLREQIEKSIF</sequence>
<comment type="caution">
    <text evidence="9">The sequence shown here is derived from an EMBL/GenBank/DDBJ whole genome shotgun (WGS) entry which is preliminary data.</text>
</comment>
<dbReference type="EMBL" id="CAKASE010000080">
    <property type="protein sequence ID" value="CAG9581252.1"/>
    <property type="molecule type" value="Genomic_DNA"/>
</dbReference>
<dbReference type="InterPro" id="IPR001279">
    <property type="entry name" value="Metallo-B-lactamas"/>
</dbReference>
<evidence type="ECO:0000256" key="1">
    <source>
        <dbReference type="ARBA" id="ARBA00004514"/>
    </source>
</evidence>
<reference evidence="9" key="1">
    <citation type="submission" date="2021-09" db="EMBL/GenBank/DDBJ databases">
        <authorList>
            <person name="Martin H S."/>
        </authorList>
    </citation>
    <scope>NUCLEOTIDE SEQUENCE</scope>
</reference>
<comment type="function">
    <text evidence="6">Endoribonuclease that catalyzes the hydrolysis of histone-coding pre-mRNA 3'-end. Involved in histone pre-mRNA processing during the S-phase of the cell cycle, which is required for entering/progressing through S-phase. Cleaves histone pre-mRNA at a major and a minor cleavage site after the 5'-ACCCA-3' and the 5'-ACCCACA-3' sequence, respectively, and located downstream of the stem-loop. May require the presence of the HDE element located at the histone pre-RNA 3'-end to avoid non-specific cleavage.</text>
</comment>
<dbReference type="OrthoDB" id="10250730at2759"/>
<evidence type="ECO:0000259" key="8">
    <source>
        <dbReference type="SMART" id="SM00849"/>
    </source>
</evidence>
<evidence type="ECO:0000256" key="5">
    <source>
        <dbReference type="ARBA" id="ARBA00044690"/>
    </source>
</evidence>
<dbReference type="CDD" id="cd07711">
    <property type="entry name" value="MBLAC1-like_MBL-fold"/>
    <property type="match status" value="1"/>
</dbReference>
<evidence type="ECO:0000256" key="2">
    <source>
        <dbReference type="ARBA" id="ARBA00011738"/>
    </source>
</evidence>
<dbReference type="GO" id="GO:0031123">
    <property type="term" value="P:RNA 3'-end processing"/>
    <property type="evidence" value="ECO:0007669"/>
    <property type="project" value="UniProtKB-ARBA"/>
</dbReference>
<dbReference type="Proteomes" id="UP000789524">
    <property type="component" value="Unassembled WGS sequence"/>
</dbReference>
<keyword evidence="10" id="KW-1185">Reference proteome</keyword>
<dbReference type="InterPro" id="IPR039344">
    <property type="entry name" value="MBLAC1"/>
</dbReference>
<evidence type="ECO:0000313" key="10">
    <source>
        <dbReference type="Proteomes" id="UP000789524"/>
    </source>
</evidence>
<gene>
    <name evidence="9" type="ORF">DCHRY22_LOCUS13893</name>
</gene>
<evidence type="ECO:0000256" key="4">
    <source>
        <dbReference type="ARBA" id="ARBA00032988"/>
    </source>
</evidence>
<comment type="catalytic activity">
    <reaction evidence="5">
        <text>a ribonucleotidyl-ribonucleotide-RNA + H2O = a 3'-end ribonucleotide-RNA + a 5'-end 5'-phospho-ribonucleoside-RNA + H(+)</text>
        <dbReference type="Rhea" id="RHEA:68096"/>
        <dbReference type="Rhea" id="RHEA-COMP:15179"/>
        <dbReference type="Rhea" id="RHEA-COMP:17355"/>
        <dbReference type="Rhea" id="RHEA-COMP:17428"/>
        <dbReference type="ChEBI" id="CHEBI:15377"/>
        <dbReference type="ChEBI" id="CHEBI:15378"/>
        <dbReference type="ChEBI" id="CHEBI:74896"/>
        <dbReference type="ChEBI" id="CHEBI:138282"/>
        <dbReference type="ChEBI" id="CHEBI:173118"/>
    </reaction>
    <physiologicalReaction direction="left-to-right" evidence="5">
        <dbReference type="Rhea" id="RHEA:68097"/>
    </physiologicalReaction>
</comment>
<evidence type="ECO:0000256" key="3">
    <source>
        <dbReference type="ARBA" id="ARBA00014856"/>
    </source>
</evidence>
<dbReference type="Pfam" id="PF00753">
    <property type="entry name" value="Lactamase_B"/>
    <property type="match status" value="1"/>
</dbReference>
<evidence type="ECO:0000256" key="6">
    <source>
        <dbReference type="ARBA" id="ARBA00045869"/>
    </source>
</evidence>
<dbReference type="InterPro" id="IPR036866">
    <property type="entry name" value="RibonucZ/Hydroxyglut_hydro"/>
</dbReference>
<dbReference type="PANTHER" id="PTHR23200:SF48">
    <property type="entry name" value="METALLO-BETA-LACTAMASE DOMAIN-CONTAINING PROTEIN 1"/>
    <property type="match status" value="1"/>
</dbReference>
<feature type="signal peptide" evidence="7">
    <location>
        <begin position="1"/>
        <end position="17"/>
    </location>
</feature>
<feature type="chain" id="PRO_5035157858" description="Metallo-beta-lactamase domain-containing protein 1" evidence="7">
    <location>
        <begin position="18"/>
        <end position="169"/>
    </location>
</feature>
<proteinExistence type="predicted"/>
<comment type="subunit">
    <text evidence="2">Homodimer.</text>
</comment>
<protein>
    <recommendedName>
        <fullName evidence="3">Metallo-beta-lactamase domain-containing protein 1</fullName>
    </recommendedName>
    <alternativeName>
        <fullName evidence="4">Endoribonuclease MBLAC1</fullName>
    </alternativeName>
</protein>
<dbReference type="SUPFAM" id="SSF56281">
    <property type="entry name" value="Metallo-hydrolase/oxidoreductase"/>
    <property type="match status" value="1"/>
</dbReference>